<evidence type="ECO:0000256" key="5">
    <source>
        <dbReference type="ARBA" id="ARBA00022729"/>
    </source>
</evidence>
<evidence type="ECO:0000256" key="6">
    <source>
        <dbReference type="ARBA" id="ARBA00022824"/>
    </source>
</evidence>
<evidence type="ECO:0000256" key="9">
    <source>
        <dbReference type="ARBA" id="ARBA00023180"/>
    </source>
</evidence>
<keyword evidence="7 11" id="KW-1133">Transmembrane helix</keyword>
<comment type="function">
    <text evidence="1 11">Required for nuclear membrane fusion during karyogamy.</text>
</comment>
<dbReference type="InterPro" id="IPR007292">
    <property type="entry name" value="Nuclear_fusion_Kar5"/>
</dbReference>
<keyword evidence="8 11" id="KW-0472">Membrane</keyword>
<evidence type="ECO:0000256" key="11">
    <source>
        <dbReference type="RuleBase" id="RU368082"/>
    </source>
</evidence>
<dbReference type="GO" id="GO:0000742">
    <property type="term" value="P:karyogamy involved in conjugation with cellular fusion"/>
    <property type="evidence" value="ECO:0007669"/>
    <property type="project" value="UniProtKB-UniRule"/>
</dbReference>
<comment type="caution">
    <text evidence="13">The sequence shown here is derived from an EMBL/GenBank/DDBJ whole genome shotgun (WGS) entry which is preliminary data.</text>
</comment>
<sequence length="545" mass="64334">MRRIAPEILILFEILLIWIVNVNSKIYPSLELKNEDVLADIADENHPFMPMLETLHLLSRKPSCFRFSVSSLISTCEKLDSDLHEDEKLAFAVRLTLCELDTAHVEVPETCRQKNFQKCVKELETRPQWWTSYSGYFRDVTRMCFAARTEVEKDQLLALHRNLTYAQMGLLRNLKLEMDDIDLRIYEKYKMEQSWQQFQDDMERSMQLMKNEIKEMEKMANILLSTFLTSMNVSLNEVNRRIDLVTTNLDKVMLKVEQAGSHAKKEINNLTMFINKLWSATGEIALNNFESIKKINNELETIENVFLGSIVDRLKKIRISLDFSFGSIQTFSQQILSMSTVAEVLSKTLKNLTHSHNDLFSSLSSIEALQLKIGNGSLSTIKSISSLVNERMDNLLDQIQELKNTTKNAENHIYSWIFSKIPLVFTWLAFFFFFPMHKFAGIFLFVFLYYFWRKIMVFIEYLNIQNLSSLFYVISNIYKNIISFLFFSIFITLFVRFYKKNYRIYRNYQMPSFLKSYLRPFEVNHDVNWQRLSIVDKSKRVSRIF</sequence>
<evidence type="ECO:0000256" key="3">
    <source>
        <dbReference type="ARBA" id="ARBA00022459"/>
    </source>
</evidence>
<dbReference type="AlphaFoldDB" id="A0A0W4ZGP7"/>
<evidence type="ECO:0000256" key="2">
    <source>
        <dbReference type="ARBA" id="ARBA00010473"/>
    </source>
</evidence>
<feature type="transmembrane region" description="Helical" evidence="11">
    <location>
        <begin position="413"/>
        <end position="434"/>
    </location>
</feature>
<dbReference type="PANTHER" id="PTHR28012">
    <property type="entry name" value="NUCLEAR FUSION PROTEIN KAR5"/>
    <property type="match status" value="1"/>
</dbReference>
<reference evidence="14" key="1">
    <citation type="journal article" date="2016" name="Nat. Commun.">
        <title>Genome analysis of three Pneumocystis species reveals adaptation mechanisms to life exclusively in mammalian hosts.</title>
        <authorList>
            <person name="Ma L."/>
            <person name="Chen Z."/>
            <person name="Huang D.W."/>
            <person name="Kutty G."/>
            <person name="Ishihara M."/>
            <person name="Wang H."/>
            <person name="Abouelleil A."/>
            <person name="Bishop L."/>
            <person name="Davey E."/>
            <person name="Deng R."/>
            <person name="Deng X."/>
            <person name="Fan L."/>
            <person name="Fantoni G."/>
            <person name="Fitzgerald M."/>
            <person name="Gogineni E."/>
            <person name="Goldberg J.M."/>
            <person name="Handley G."/>
            <person name="Hu X."/>
            <person name="Huber C."/>
            <person name="Jiao X."/>
            <person name="Jones K."/>
            <person name="Levin J.Z."/>
            <person name="Liu Y."/>
            <person name="Macdonald P."/>
            <person name="Melnikov A."/>
            <person name="Raley C."/>
            <person name="Sassi M."/>
            <person name="Sherman B.T."/>
            <person name="Song X."/>
            <person name="Sykes S."/>
            <person name="Tran B."/>
            <person name="Walsh L."/>
            <person name="Xia Y."/>
            <person name="Yang J."/>
            <person name="Young S."/>
            <person name="Zeng Q."/>
            <person name="Zheng X."/>
            <person name="Stephens R."/>
            <person name="Nusbaum C."/>
            <person name="Birren B.W."/>
            <person name="Azadi P."/>
            <person name="Lempicki R.A."/>
            <person name="Cuomo C.A."/>
            <person name="Kovacs J.A."/>
        </authorList>
    </citation>
    <scope>NUCLEOTIDE SEQUENCE [LARGE SCALE GENOMIC DNA]</scope>
    <source>
        <strain evidence="14">RU7</strain>
    </source>
</reference>
<evidence type="ECO:0000256" key="1">
    <source>
        <dbReference type="ARBA" id="ARBA00003389"/>
    </source>
</evidence>
<evidence type="ECO:0000313" key="13">
    <source>
        <dbReference type="EMBL" id="KTW27548.1"/>
    </source>
</evidence>
<name>A0A0W4ZGP7_PNEJ7</name>
<keyword evidence="14" id="KW-1185">Reference proteome</keyword>
<protein>
    <recommendedName>
        <fullName evidence="15">Karyogamy protein 5</fullName>
    </recommendedName>
</protein>
<evidence type="ECO:0000256" key="4">
    <source>
        <dbReference type="ARBA" id="ARBA00022692"/>
    </source>
</evidence>
<evidence type="ECO:0000256" key="12">
    <source>
        <dbReference type="SAM" id="Coils"/>
    </source>
</evidence>
<proteinExistence type="inferred from homology"/>
<evidence type="ECO:0000256" key="10">
    <source>
        <dbReference type="ARBA" id="ARBA00023242"/>
    </source>
</evidence>
<dbReference type="PANTHER" id="PTHR28012:SF1">
    <property type="entry name" value="NUCLEAR FUSION PROTEIN KAR5"/>
    <property type="match status" value="1"/>
</dbReference>
<accession>A0A0W4ZGP7</accession>
<dbReference type="OrthoDB" id="5311848at2759"/>
<dbReference type="Proteomes" id="UP000053447">
    <property type="component" value="Unassembled WGS sequence"/>
</dbReference>
<evidence type="ECO:0008006" key="15">
    <source>
        <dbReference type="Google" id="ProtNLM"/>
    </source>
</evidence>
<keyword evidence="4 11" id="KW-0812">Transmembrane</keyword>
<dbReference type="RefSeq" id="XP_018228518.1">
    <property type="nucleotide sequence ID" value="XM_018375310.1"/>
</dbReference>
<comment type="subcellular location">
    <subcellularLocation>
        <location evidence="11">Endoplasmic reticulum membrane</location>
    </subcellularLocation>
    <subcellularLocation>
        <location evidence="11">Nucleus membrane</location>
    </subcellularLocation>
</comment>
<dbReference type="Pfam" id="PF04163">
    <property type="entry name" value="Tht1"/>
    <property type="match status" value="1"/>
</dbReference>
<dbReference type="GO" id="GO:0048288">
    <property type="term" value="P:nuclear membrane fusion involved in karyogamy"/>
    <property type="evidence" value="ECO:0007669"/>
    <property type="project" value="UniProtKB-UniRule"/>
</dbReference>
<keyword evidence="5 11" id="KW-0732">Signal</keyword>
<comment type="similarity">
    <text evidence="2 11">Belongs to the KAR5 family.</text>
</comment>
<feature type="coiled-coil region" evidence="12">
    <location>
        <begin position="199"/>
        <end position="226"/>
    </location>
</feature>
<dbReference type="EMBL" id="LFWA01000014">
    <property type="protein sequence ID" value="KTW27548.1"/>
    <property type="molecule type" value="Genomic_DNA"/>
</dbReference>
<feature type="transmembrane region" description="Helical" evidence="11">
    <location>
        <begin position="441"/>
        <end position="461"/>
    </location>
</feature>
<dbReference type="GO" id="GO:0005789">
    <property type="term" value="C:endoplasmic reticulum membrane"/>
    <property type="evidence" value="ECO:0007669"/>
    <property type="project" value="UniProtKB-SubCell"/>
</dbReference>
<feature type="coiled-coil region" evidence="12">
    <location>
        <begin position="385"/>
        <end position="412"/>
    </location>
</feature>
<keyword evidence="10 11" id="KW-0539">Nucleus</keyword>
<evidence type="ECO:0000256" key="8">
    <source>
        <dbReference type="ARBA" id="ARBA00023136"/>
    </source>
</evidence>
<keyword evidence="3 11" id="KW-0415">Karyogamy</keyword>
<keyword evidence="6 11" id="KW-0256">Endoplasmic reticulum</keyword>
<dbReference type="GO" id="GO:0031965">
    <property type="term" value="C:nuclear membrane"/>
    <property type="evidence" value="ECO:0007669"/>
    <property type="project" value="UniProtKB-SubCell"/>
</dbReference>
<keyword evidence="12" id="KW-0175">Coiled coil</keyword>
<dbReference type="GeneID" id="28941565"/>
<keyword evidence="9" id="KW-0325">Glycoprotein</keyword>
<dbReference type="VEuPathDB" id="FungiDB:T551_03047"/>
<evidence type="ECO:0000256" key="7">
    <source>
        <dbReference type="ARBA" id="ARBA00022989"/>
    </source>
</evidence>
<feature type="transmembrane region" description="Helical" evidence="11">
    <location>
        <begin position="481"/>
        <end position="498"/>
    </location>
</feature>
<gene>
    <name evidence="13" type="ORF">T551_03047</name>
</gene>
<evidence type="ECO:0000313" key="14">
    <source>
        <dbReference type="Proteomes" id="UP000053447"/>
    </source>
</evidence>
<organism evidence="13 14">
    <name type="scientific">Pneumocystis jirovecii (strain RU7)</name>
    <name type="common">Human pneumocystis pneumonia agent</name>
    <dbReference type="NCBI Taxonomy" id="1408657"/>
    <lineage>
        <taxon>Eukaryota</taxon>
        <taxon>Fungi</taxon>
        <taxon>Dikarya</taxon>
        <taxon>Ascomycota</taxon>
        <taxon>Taphrinomycotina</taxon>
        <taxon>Pneumocystomycetes</taxon>
        <taxon>Pneumocystaceae</taxon>
        <taxon>Pneumocystis</taxon>
    </lineage>
</organism>